<gene>
    <name evidence="1" type="ORF">NMYAN_160077</name>
</gene>
<protein>
    <submittedName>
        <fullName evidence="1">Uncharacterized protein</fullName>
    </submittedName>
</protein>
<accession>A0A8H9D8X9</accession>
<comment type="caution">
    <text evidence="1">The sequence shown here is derived from an EMBL/GenBank/DDBJ whole genome shotgun (WGS) entry which is preliminary data.</text>
</comment>
<organism evidence="1 2">
    <name type="scientific">Nitrosomonas nitrosa</name>
    <dbReference type="NCBI Taxonomy" id="52442"/>
    <lineage>
        <taxon>Bacteria</taxon>
        <taxon>Pseudomonadati</taxon>
        <taxon>Pseudomonadota</taxon>
        <taxon>Betaproteobacteria</taxon>
        <taxon>Nitrosomonadales</taxon>
        <taxon>Nitrosomonadaceae</taxon>
        <taxon>Nitrosomonas</taxon>
    </lineage>
</organism>
<dbReference type="EMBL" id="CAJNAP010000008">
    <property type="protein sequence ID" value="CAE6498226.1"/>
    <property type="molecule type" value="Genomic_DNA"/>
</dbReference>
<name>A0A8H9D8X9_9PROT</name>
<evidence type="ECO:0000313" key="1">
    <source>
        <dbReference type="EMBL" id="CAE6498226.1"/>
    </source>
</evidence>
<reference evidence="1" key="1">
    <citation type="submission" date="2021-02" db="EMBL/GenBank/DDBJ databases">
        <authorList>
            <person name="Han P."/>
        </authorList>
    </citation>
    <scope>NUCLEOTIDE SEQUENCE</scope>
    <source>
        <strain evidence="1">Nitrosomonas nitrosa 18-3D</strain>
    </source>
</reference>
<dbReference type="AlphaFoldDB" id="A0A8H9D8X9"/>
<proteinExistence type="predicted"/>
<dbReference type="Proteomes" id="UP000601736">
    <property type="component" value="Unassembled WGS sequence"/>
</dbReference>
<sequence>MLIIKTMKENRAKFDVRKTFHPGLQIIANK</sequence>
<evidence type="ECO:0000313" key="2">
    <source>
        <dbReference type="Proteomes" id="UP000601736"/>
    </source>
</evidence>